<dbReference type="GO" id="GO:0048254">
    <property type="term" value="P:snoRNA localization"/>
    <property type="evidence" value="ECO:0007669"/>
    <property type="project" value="TreeGrafter"/>
</dbReference>
<reference evidence="16" key="1">
    <citation type="journal article" date="2023" name="Science">
        <title>Genome structures resolve the early diversification of teleost fishes.</title>
        <authorList>
            <person name="Parey E."/>
            <person name="Louis A."/>
            <person name="Montfort J."/>
            <person name="Bouchez O."/>
            <person name="Roques C."/>
            <person name="Iampietro C."/>
            <person name="Lluch J."/>
            <person name="Castinel A."/>
            <person name="Donnadieu C."/>
            <person name="Desvignes T."/>
            <person name="Floi Bucao C."/>
            <person name="Jouanno E."/>
            <person name="Wen M."/>
            <person name="Mejri S."/>
            <person name="Dirks R."/>
            <person name="Jansen H."/>
            <person name="Henkel C."/>
            <person name="Chen W.J."/>
            <person name="Zahm M."/>
            <person name="Cabau C."/>
            <person name="Klopp C."/>
            <person name="Thompson A.W."/>
            <person name="Robinson-Rechavi M."/>
            <person name="Braasch I."/>
            <person name="Lecointre G."/>
            <person name="Bobe J."/>
            <person name="Postlethwait J.H."/>
            <person name="Berthelot C."/>
            <person name="Roest Crollius H."/>
            <person name="Guiguen Y."/>
        </authorList>
    </citation>
    <scope>NUCLEOTIDE SEQUENCE</scope>
    <source>
        <strain evidence="16">NC1722</strain>
    </source>
</reference>
<evidence type="ECO:0000256" key="12">
    <source>
        <dbReference type="ARBA" id="ARBA00077531"/>
    </source>
</evidence>
<keyword evidence="17" id="KW-1185">Reference proteome</keyword>
<name>A0AAD7VZR4_9TELE</name>
<dbReference type="PANTHER" id="PTHR13483:SF3">
    <property type="entry name" value="BOX C_D SNORNA PROTEIN 1"/>
    <property type="match status" value="1"/>
</dbReference>
<accession>A0AAD7VZR4</accession>
<dbReference type="InterPro" id="IPR057721">
    <property type="entry name" value="BCD1_alpha/beta"/>
</dbReference>
<comment type="subunit">
    <text evidence="10">Interacts with FBL, SNU13, NOP58, NUFIP1, RUVBL1, RUVBL2 and TAF9. Interacts (via HIT-type zinc finger) with the RUVBL1/RUVBL2 complex in the presence of ADP.</text>
</comment>
<evidence type="ECO:0000256" key="14">
    <source>
        <dbReference type="SAM" id="MobiDB-lite"/>
    </source>
</evidence>
<keyword evidence="6" id="KW-0862">Zinc</keyword>
<evidence type="ECO:0000256" key="5">
    <source>
        <dbReference type="ARBA" id="ARBA00022771"/>
    </source>
</evidence>
<evidence type="ECO:0000256" key="2">
    <source>
        <dbReference type="ARBA" id="ARBA00022517"/>
    </source>
</evidence>
<dbReference type="Pfam" id="PF25790">
    <property type="entry name" value="BCD1"/>
    <property type="match status" value="1"/>
</dbReference>
<dbReference type="Proteomes" id="UP001221898">
    <property type="component" value="Unassembled WGS sequence"/>
</dbReference>
<keyword evidence="7" id="KW-0832">Ubl conjugation</keyword>
<feature type="domain" description="HIT-type" evidence="15">
    <location>
        <begin position="29"/>
        <end position="63"/>
    </location>
</feature>
<evidence type="ECO:0000313" key="16">
    <source>
        <dbReference type="EMBL" id="KAJ8366639.1"/>
    </source>
</evidence>
<evidence type="ECO:0000259" key="15">
    <source>
        <dbReference type="PROSITE" id="PS51083"/>
    </source>
</evidence>
<feature type="region of interest" description="Disordered" evidence="14">
    <location>
        <begin position="270"/>
        <end position="329"/>
    </location>
</feature>
<evidence type="ECO:0000256" key="8">
    <source>
        <dbReference type="ARBA" id="ARBA00049598"/>
    </source>
</evidence>
<gene>
    <name evidence="16" type="ORF">AAFF_G00348170</name>
</gene>
<dbReference type="GO" id="GO:0070761">
    <property type="term" value="C:pre-snoRNP complex"/>
    <property type="evidence" value="ECO:0007669"/>
    <property type="project" value="TreeGrafter"/>
</dbReference>
<protein>
    <recommendedName>
        <fullName evidence="11">Box C/D snoRNA protein 1</fullName>
    </recommendedName>
    <alternativeName>
        <fullName evidence="12">Zinc finger HIT domain-containing protein 6</fullName>
    </alternativeName>
</protein>
<keyword evidence="5 13" id="KW-0863">Zinc-finger</keyword>
<proteinExistence type="inferred from homology"/>
<comment type="function">
    <text evidence="8">Required for box C/D snoRNAs accumulation involved in snoRNA processing, snoRNA transport to the nucleolus and ribosome biogenesis.</text>
</comment>
<dbReference type="Pfam" id="PF04438">
    <property type="entry name" value="zf-HIT"/>
    <property type="match status" value="1"/>
</dbReference>
<evidence type="ECO:0000256" key="1">
    <source>
        <dbReference type="ARBA" id="ARBA00022499"/>
    </source>
</evidence>
<dbReference type="PANTHER" id="PTHR13483">
    <property type="entry name" value="BOX C_D SNORNA PROTEIN 1-RELATED"/>
    <property type="match status" value="1"/>
</dbReference>
<organism evidence="16 17">
    <name type="scientific">Aldrovandia affinis</name>
    <dbReference type="NCBI Taxonomy" id="143900"/>
    <lineage>
        <taxon>Eukaryota</taxon>
        <taxon>Metazoa</taxon>
        <taxon>Chordata</taxon>
        <taxon>Craniata</taxon>
        <taxon>Vertebrata</taxon>
        <taxon>Euteleostomi</taxon>
        <taxon>Actinopterygii</taxon>
        <taxon>Neopterygii</taxon>
        <taxon>Teleostei</taxon>
        <taxon>Notacanthiformes</taxon>
        <taxon>Halosauridae</taxon>
        <taxon>Aldrovandia</taxon>
    </lineage>
</organism>
<keyword evidence="1" id="KW-1017">Isopeptide bond</keyword>
<evidence type="ECO:0000256" key="6">
    <source>
        <dbReference type="ARBA" id="ARBA00022833"/>
    </source>
</evidence>
<dbReference type="InterPro" id="IPR051639">
    <property type="entry name" value="BCD1"/>
</dbReference>
<sequence>MMESLIVPESQCNDSVEEVKKRKISLENCGTCGTGEAKYRCPRCLKRSCSLSCVKKHKSESGCSGVRDKTAFVPVSKFDEFNLLSDYRFLEDTSRLADSAQRDPCILRPQTPKYAKVLRQQAFRLNLQLKLLPPGFSKRRENSTFYHKKQGLFFWHLKLLFPQSSAEYTERRVADNQTLQQILAPYIHPTESEPVRRQRLKVYTHAPPHHVKVFMKAENRRSNAVRYHELDLQKTLRDNLRFKVVIEYPVIHIVLQNQCENYALLSQESRAGPGVSVATRPVLPSDKGKDEPSNARVIRTAPSGGGNNGDDDDEEEEGEIRDEEDAREG</sequence>
<dbReference type="Gene3D" id="3.30.60.190">
    <property type="match status" value="1"/>
</dbReference>
<dbReference type="GO" id="GO:0000463">
    <property type="term" value="P:maturation of LSU-rRNA from tricistronic rRNA transcript (SSU-rRNA, 5.8S rRNA, LSU-rRNA)"/>
    <property type="evidence" value="ECO:0007669"/>
    <property type="project" value="TreeGrafter"/>
</dbReference>
<evidence type="ECO:0000256" key="11">
    <source>
        <dbReference type="ARBA" id="ARBA00068630"/>
    </source>
</evidence>
<evidence type="ECO:0000256" key="4">
    <source>
        <dbReference type="ARBA" id="ARBA00022723"/>
    </source>
</evidence>
<evidence type="ECO:0000256" key="3">
    <source>
        <dbReference type="ARBA" id="ARBA00022553"/>
    </source>
</evidence>
<comment type="caution">
    <text evidence="16">The sequence shown here is derived from an EMBL/GenBank/DDBJ whole genome shotgun (WGS) entry which is preliminary data.</text>
</comment>
<evidence type="ECO:0000256" key="13">
    <source>
        <dbReference type="PROSITE-ProRule" id="PRU00453"/>
    </source>
</evidence>
<keyword evidence="2" id="KW-0690">Ribosome biogenesis</keyword>
<dbReference type="GO" id="GO:0000492">
    <property type="term" value="P:box C/D snoRNP assembly"/>
    <property type="evidence" value="ECO:0007669"/>
    <property type="project" value="TreeGrafter"/>
</dbReference>
<dbReference type="EMBL" id="JAINUG010000562">
    <property type="protein sequence ID" value="KAJ8366639.1"/>
    <property type="molecule type" value="Genomic_DNA"/>
</dbReference>
<dbReference type="GO" id="GO:0005634">
    <property type="term" value="C:nucleus"/>
    <property type="evidence" value="ECO:0007669"/>
    <property type="project" value="TreeGrafter"/>
</dbReference>
<evidence type="ECO:0000313" key="17">
    <source>
        <dbReference type="Proteomes" id="UP001221898"/>
    </source>
</evidence>
<dbReference type="InterPro" id="IPR007529">
    <property type="entry name" value="Znf_HIT"/>
</dbReference>
<dbReference type="FunFam" id="3.30.60.190:FF:000001">
    <property type="entry name" value="box C/D snoRNA protein 1"/>
    <property type="match status" value="1"/>
</dbReference>
<keyword evidence="3" id="KW-0597">Phosphoprotein</keyword>
<dbReference type="SUPFAM" id="SSF144232">
    <property type="entry name" value="HIT/MYND zinc finger-like"/>
    <property type="match status" value="1"/>
</dbReference>
<evidence type="ECO:0000256" key="9">
    <source>
        <dbReference type="ARBA" id="ARBA00049654"/>
    </source>
</evidence>
<dbReference type="AlphaFoldDB" id="A0AAD7VZR4"/>
<dbReference type="CDD" id="cd23023">
    <property type="entry name" value="zf-HIT_BCD1"/>
    <property type="match status" value="1"/>
</dbReference>
<dbReference type="PROSITE" id="PS51083">
    <property type="entry name" value="ZF_HIT"/>
    <property type="match status" value="1"/>
</dbReference>
<evidence type="ECO:0000256" key="7">
    <source>
        <dbReference type="ARBA" id="ARBA00022843"/>
    </source>
</evidence>
<dbReference type="GO" id="GO:0008270">
    <property type="term" value="F:zinc ion binding"/>
    <property type="evidence" value="ECO:0007669"/>
    <property type="project" value="UniProtKB-UniRule"/>
</dbReference>
<feature type="compositionally biased region" description="Acidic residues" evidence="14">
    <location>
        <begin position="309"/>
        <end position="329"/>
    </location>
</feature>
<comment type="similarity">
    <text evidence="9">Belongs to the BCD1 family.</text>
</comment>
<keyword evidence="4" id="KW-0479">Metal-binding</keyword>
<evidence type="ECO:0000256" key="10">
    <source>
        <dbReference type="ARBA" id="ARBA00061949"/>
    </source>
</evidence>